<dbReference type="PANTHER" id="PTHR14024">
    <property type="entry name" value="PERILIPIN"/>
    <property type="match status" value="1"/>
</dbReference>
<dbReference type="PANTHER" id="PTHR14024:SF53">
    <property type="entry name" value="LIPID STORAGE DROPLETS SURFACE-BINDING PROTEIN 2"/>
    <property type="match status" value="1"/>
</dbReference>
<dbReference type="AlphaFoldDB" id="A0A8S0ZRB8"/>
<comment type="caution">
    <text evidence="5">The sequence shown here is derived from an EMBL/GenBank/DDBJ whole genome shotgun (WGS) entry which is preliminary data.</text>
</comment>
<comment type="subcellular location">
    <subcellularLocation>
        <location evidence="1">Lipid droplet</location>
    </subcellularLocation>
</comment>
<protein>
    <recommendedName>
        <fullName evidence="7">Lipid storage droplets surface-binding protein 2</fullName>
    </recommendedName>
</protein>
<dbReference type="OrthoDB" id="376826at2759"/>
<organism evidence="5 6">
    <name type="scientific">Arctia plantaginis</name>
    <name type="common">Wood tiger moth</name>
    <name type="synonym">Phalaena plantaginis</name>
    <dbReference type="NCBI Taxonomy" id="874455"/>
    <lineage>
        <taxon>Eukaryota</taxon>
        <taxon>Metazoa</taxon>
        <taxon>Ecdysozoa</taxon>
        <taxon>Arthropoda</taxon>
        <taxon>Hexapoda</taxon>
        <taxon>Insecta</taxon>
        <taxon>Pterygota</taxon>
        <taxon>Neoptera</taxon>
        <taxon>Endopterygota</taxon>
        <taxon>Lepidoptera</taxon>
        <taxon>Glossata</taxon>
        <taxon>Ditrysia</taxon>
        <taxon>Noctuoidea</taxon>
        <taxon>Erebidae</taxon>
        <taxon>Arctiinae</taxon>
        <taxon>Arctia</taxon>
    </lineage>
</organism>
<dbReference type="EMBL" id="CADEBC010000485">
    <property type="protein sequence ID" value="CAB3235297.1"/>
    <property type="molecule type" value="Genomic_DNA"/>
</dbReference>
<keyword evidence="6" id="KW-1185">Reference proteome</keyword>
<evidence type="ECO:0000256" key="1">
    <source>
        <dbReference type="ARBA" id="ARBA00004502"/>
    </source>
</evidence>
<name>A0A8S0ZRB8_ARCPL</name>
<proteinExistence type="inferred from homology"/>
<dbReference type="InterPro" id="IPR004279">
    <property type="entry name" value="Perilipin"/>
</dbReference>
<dbReference type="GO" id="GO:0010890">
    <property type="term" value="P:positive regulation of triglyceride storage"/>
    <property type="evidence" value="ECO:0007669"/>
    <property type="project" value="TreeGrafter"/>
</dbReference>
<feature type="region of interest" description="Disordered" evidence="4">
    <location>
        <begin position="243"/>
        <end position="300"/>
    </location>
</feature>
<dbReference type="GO" id="GO:0019915">
    <property type="term" value="P:lipid storage"/>
    <property type="evidence" value="ECO:0007669"/>
    <property type="project" value="TreeGrafter"/>
</dbReference>
<accession>A0A8S0ZRB8</accession>
<dbReference type="Proteomes" id="UP000494106">
    <property type="component" value="Unassembled WGS sequence"/>
</dbReference>
<dbReference type="GO" id="GO:0005829">
    <property type="term" value="C:cytosol"/>
    <property type="evidence" value="ECO:0007669"/>
    <property type="project" value="TreeGrafter"/>
</dbReference>
<comment type="similarity">
    <text evidence="2">Belongs to the perilipin family.</text>
</comment>
<feature type="compositionally biased region" description="Polar residues" evidence="4">
    <location>
        <begin position="261"/>
        <end position="293"/>
    </location>
</feature>
<evidence type="ECO:0000256" key="2">
    <source>
        <dbReference type="ARBA" id="ARBA00006311"/>
    </source>
</evidence>
<evidence type="ECO:0008006" key="7">
    <source>
        <dbReference type="Google" id="ProtNLM"/>
    </source>
</evidence>
<dbReference type="Pfam" id="PF03036">
    <property type="entry name" value="Perilipin"/>
    <property type="match status" value="1"/>
</dbReference>
<evidence type="ECO:0000256" key="4">
    <source>
        <dbReference type="SAM" id="MobiDB-lite"/>
    </source>
</evidence>
<keyword evidence="3" id="KW-0551">Lipid droplet</keyword>
<sequence>MNLRTNQSFVNKYKDGNRIEAAVGQVGAFYTKVKGAHSLLEWALSTAEAGVLCAANTAAPYVAAPLVAGDAKVAAALDELERRVPLVTESPKVIVETTKQAVISRFSPHVNKVYGARVAAEQRVASLKELSWAKANALLSTAYGQKAVHGVDAGASYAMQLLDHYLPPVGPQEEPSNEIVAVSNDPALHTVQTVGRLSAVAARRVWANLAYKINELRNSGVELDVRRYITALLAALHLAKVTSQQQEKEEQVVQEKEKQNTAEPTPQETAPSNTEVTSSSPTTTKQVKSTPESKSTEHSN</sequence>
<feature type="compositionally biased region" description="Basic and acidic residues" evidence="4">
    <location>
        <begin position="246"/>
        <end position="260"/>
    </location>
</feature>
<dbReference type="GO" id="GO:0005811">
    <property type="term" value="C:lipid droplet"/>
    <property type="evidence" value="ECO:0007669"/>
    <property type="project" value="UniProtKB-SubCell"/>
</dbReference>
<evidence type="ECO:0000256" key="3">
    <source>
        <dbReference type="ARBA" id="ARBA00022677"/>
    </source>
</evidence>
<evidence type="ECO:0000313" key="6">
    <source>
        <dbReference type="Proteomes" id="UP000494106"/>
    </source>
</evidence>
<dbReference type="PIRSF" id="PIRSF036881">
    <property type="entry name" value="PAT"/>
    <property type="match status" value="1"/>
</dbReference>
<evidence type="ECO:0000313" key="5">
    <source>
        <dbReference type="EMBL" id="CAB3235297.1"/>
    </source>
</evidence>
<reference evidence="5 6" key="1">
    <citation type="submission" date="2020-04" db="EMBL/GenBank/DDBJ databases">
        <authorList>
            <person name="Wallbank WR R."/>
            <person name="Pardo Diaz C."/>
            <person name="Kozak K."/>
            <person name="Martin S."/>
            <person name="Jiggins C."/>
            <person name="Moest M."/>
            <person name="Warren A I."/>
            <person name="Byers J.R.P. K."/>
            <person name="Montejo-Kovacevich G."/>
            <person name="Yen C E."/>
        </authorList>
    </citation>
    <scope>NUCLEOTIDE SEQUENCE [LARGE SCALE GENOMIC DNA]</scope>
</reference>
<gene>
    <name evidence="5" type="ORF">APLA_LOCUS6029</name>
</gene>